<dbReference type="Pfam" id="PF13403">
    <property type="entry name" value="Hint_2"/>
    <property type="match status" value="1"/>
</dbReference>
<dbReference type="Gene3D" id="2.160.20.20">
    <property type="match status" value="2"/>
</dbReference>
<accession>A0A1U9KJP9</accession>
<protein>
    <recommendedName>
        <fullName evidence="1">Hedgehog/Intein (Hint) domain-containing protein</fullName>
    </recommendedName>
</protein>
<dbReference type="Proteomes" id="UP000188937">
    <property type="component" value="Chromosome"/>
</dbReference>
<keyword evidence="3" id="KW-1185">Reference proteome</keyword>
<dbReference type="AlphaFoldDB" id="A0A1U9KJP9"/>
<reference evidence="2 3" key="1">
    <citation type="submission" date="2016-03" db="EMBL/GenBank/DDBJ databases">
        <title>Acetic acid bacteria sequencing.</title>
        <authorList>
            <person name="Brandt J."/>
            <person name="Jakob F."/>
            <person name="Vogel R.F."/>
        </authorList>
    </citation>
    <scope>NUCLEOTIDE SEQUENCE [LARGE SCALE GENOMIC DNA]</scope>
    <source>
        <strain evidence="2 3">TMW2.1153</strain>
    </source>
</reference>
<feature type="domain" description="Hedgehog/Intein (Hint)" evidence="1">
    <location>
        <begin position="761"/>
        <end position="896"/>
    </location>
</feature>
<evidence type="ECO:0000259" key="1">
    <source>
        <dbReference type="Pfam" id="PF13403"/>
    </source>
</evidence>
<dbReference type="KEGG" id="aace:A0U92_16075"/>
<dbReference type="SUPFAM" id="SSF51294">
    <property type="entry name" value="Hedgehog/intein (Hint) domain"/>
    <property type="match status" value="1"/>
</dbReference>
<name>A0A1U9KJP9_ACEAC</name>
<dbReference type="InterPro" id="IPR012332">
    <property type="entry name" value="Autotransporter_pectin_lyase_C"/>
</dbReference>
<evidence type="ECO:0000313" key="2">
    <source>
        <dbReference type="EMBL" id="AQS86020.1"/>
    </source>
</evidence>
<proteinExistence type="predicted"/>
<dbReference type="RefSeq" id="WP_077814024.1">
    <property type="nucleotide sequence ID" value="NZ_CP014692.1"/>
</dbReference>
<dbReference type="STRING" id="435.A0U92_16075"/>
<dbReference type="InterPro" id="IPR036844">
    <property type="entry name" value="Hint_dom_sf"/>
</dbReference>
<dbReference type="InterPro" id="IPR028992">
    <property type="entry name" value="Hedgehog/Intein_dom"/>
</dbReference>
<gene>
    <name evidence="2" type="ORF">A0U92_16075</name>
</gene>
<dbReference type="EMBL" id="CP014692">
    <property type="protein sequence ID" value="AQS86020.1"/>
    <property type="molecule type" value="Genomic_DNA"/>
</dbReference>
<organism evidence="2 3">
    <name type="scientific">Acetobacter aceti</name>
    <dbReference type="NCBI Taxonomy" id="435"/>
    <lineage>
        <taxon>Bacteria</taxon>
        <taxon>Pseudomonadati</taxon>
        <taxon>Pseudomonadota</taxon>
        <taxon>Alphaproteobacteria</taxon>
        <taxon>Acetobacterales</taxon>
        <taxon>Acetobacteraceae</taxon>
        <taxon>Acetobacter</taxon>
        <taxon>Acetobacter subgen. Acetobacter</taxon>
    </lineage>
</organism>
<dbReference type="OrthoDB" id="6305173at2"/>
<sequence length="1036" mass="107438">MSGTASSANIPSVISDGGAYEVASGTSVSGVTILSGALNVAGSASGTQLYGPGPGGGSSSAASEHVLSGGIEYQVVATSGFISVASGGTLVSATLEQSGLVVDGGTVESVTALLGAQVSATNGARINSATTSQYGCFSVDDSSYLENSVIGSGACLAVEKGATFENVTLLSSGVLLVDAGSGAGVIAGSDLEGITFQSGSKIYVMQGTISGFHLPADVSLTIDNGNSASNLVIAGTETIGVRVHDQNSIIQSGGTQVITPTGIAFETHLERGGSVYVSSGGSIVNSDDTQLSQGVVVLEGGSVVFTGDTTLSSGVISGSGTIVQEGSGSLHIASDDGLSGFSGIIYVTDGKLVVSDITDLHSASLEFMDGHTGSLVISGSTSPSGVIGDIDFGDTIELSSLIWQDDFTTHFEGTNTLQITRSDGTVVGSVNLSDANYTWSNFVLSKGSDGGTVIALDDNSSPGVIGNTIFSSNTSNVNVSGTGAVVNGATVSNMSVSAATLYGDGTTGHLVLYNGTKSFYTNMTRNTEEVIRKGASSYNSIVTGGSEQVYGNSYNSQFTTWTQENFQEVGASQYIYSGGISDGASFAPSIYSMRPGYSTGTIANQYVYLGGTSKNTTLSGAEYSGFSVPETKYVTAYAQSVETIYSGGTAINTTITKYGIVNAASGATLTNAVLDGGVLNMASDTIISNGLTFKNGSIYITDMKYADGSALQVSLDGNDNLLITDGDLSREIHLNGDYSNSFAITHDVQGNVLVTYGTPAPCYCRGTLIDMQDGRKCVEDIVIGDVVKTAGGQYRPVRWVGYRAYDGLFARGNPDLIPVIFRKGSLGNGVPERDLTVSPLHAMFIEGWLIPAHCLVNNTTIVRGVIGETLEYFHIELETHDILLAEGAPAESFVDDQSRNMFHNARTFHELYPHVCPSEALYCAPRLEDGVILEHIRQKLDGSDDIMECVSVCLQNITGNMIAGYVTGYVTGGPVSHDALVLSISVNGIHVGHVTADRRDADHRRYFVFGLTRSQMLAGDEDIQVTPLHAGQKRVA</sequence>
<evidence type="ECO:0000313" key="3">
    <source>
        <dbReference type="Proteomes" id="UP000188937"/>
    </source>
</evidence>